<feature type="domain" description="Cupin type-2" evidence="1">
    <location>
        <begin position="4"/>
        <end position="55"/>
    </location>
</feature>
<gene>
    <name evidence="2" type="primary">yjlB</name>
    <name evidence="2" type="ORF">A0H81_10508</name>
</gene>
<reference evidence="2 3" key="1">
    <citation type="submission" date="2016-03" db="EMBL/GenBank/DDBJ databases">
        <title>Whole genome sequencing of Grifola frondosa 9006-11.</title>
        <authorList>
            <person name="Min B."/>
            <person name="Park H."/>
            <person name="Kim J.-G."/>
            <person name="Cho H."/>
            <person name="Oh Y.-L."/>
            <person name="Kong W.-S."/>
            <person name="Choi I.-G."/>
        </authorList>
    </citation>
    <scope>NUCLEOTIDE SEQUENCE [LARGE SCALE GENOMIC DNA]</scope>
    <source>
        <strain evidence="2 3">9006-11</strain>
    </source>
</reference>
<dbReference type="OMA" id="ANARCNI"/>
<proteinExistence type="predicted"/>
<dbReference type="InterPro" id="IPR047121">
    <property type="entry name" value="YjiB-like"/>
</dbReference>
<dbReference type="InterPro" id="IPR011051">
    <property type="entry name" value="RmlC_Cupin_sf"/>
</dbReference>
<evidence type="ECO:0000313" key="3">
    <source>
        <dbReference type="Proteomes" id="UP000092993"/>
    </source>
</evidence>
<evidence type="ECO:0000259" key="1">
    <source>
        <dbReference type="Pfam" id="PF07883"/>
    </source>
</evidence>
<protein>
    <submittedName>
        <fullName evidence="2">Uncharacterized protein YjlB</fullName>
    </submittedName>
</protein>
<dbReference type="Pfam" id="PF07883">
    <property type="entry name" value="Cupin_2"/>
    <property type="match status" value="1"/>
</dbReference>
<accession>A0A1C7LYQ2</accession>
<dbReference type="InterPro" id="IPR014710">
    <property type="entry name" value="RmlC-like_jellyroll"/>
</dbReference>
<organism evidence="2 3">
    <name type="scientific">Grifola frondosa</name>
    <name type="common">Maitake</name>
    <name type="synonym">Polyporus frondosus</name>
    <dbReference type="NCBI Taxonomy" id="5627"/>
    <lineage>
        <taxon>Eukaryota</taxon>
        <taxon>Fungi</taxon>
        <taxon>Dikarya</taxon>
        <taxon>Basidiomycota</taxon>
        <taxon>Agaricomycotina</taxon>
        <taxon>Agaricomycetes</taxon>
        <taxon>Polyporales</taxon>
        <taxon>Grifolaceae</taxon>
        <taxon>Grifola</taxon>
    </lineage>
</organism>
<sequence length="113" mass="12537">MYPEEHFHSTAHEVLVVSSGRARVQFGGDDNPAAVTVEVACGDAMLVPAGVSHRMLEDIEGNFEMVGAYQLEAEHWDMCYGKPEEDELIVRIKDLPWFDRDPLYGDQGPAVAC</sequence>
<dbReference type="PANTHER" id="PTHR36448">
    <property type="entry name" value="BLR7373 PROTEIN"/>
    <property type="match status" value="1"/>
</dbReference>
<dbReference type="AlphaFoldDB" id="A0A1C7LYQ2"/>
<dbReference type="Gene3D" id="2.60.120.10">
    <property type="entry name" value="Jelly Rolls"/>
    <property type="match status" value="1"/>
</dbReference>
<keyword evidence="3" id="KW-1185">Reference proteome</keyword>
<name>A0A1C7LYQ2_GRIFR</name>
<dbReference type="EMBL" id="LUGG01000015">
    <property type="protein sequence ID" value="OBZ69835.1"/>
    <property type="molecule type" value="Genomic_DNA"/>
</dbReference>
<dbReference type="Proteomes" id="UP000092993">
    <property type="component" value="Unassembled WGS sequence"/>
</dbReference>
<evidence type="ECO:0000313" key="2">
    <source>
        <dbReference type="EMBL" id="OBZ69835.1"/>
    </source>
</evidence>
<dbReference type="OrthoDB" id="2446447at2759"/>
<dbReference type="PANTHER" id="PTHR36448:SF3">
    <property type="entry name" value="CUPIN TYPE-2 DOMAIN-CONTAINING PROTEIN"/>
    <property type="match status" value="1"/>
</dbReference>
<dbReference type="CDD" id="cd02219">
    <property type="entry name" value="cupin_YjlB-like"/>
    <property type="match status" value="1"/>
</dbReference>
<comment type="caution">
    <text evidence="2">The sequence shown here is derived from an EMBL/GenBank/DDBJ whole genome shotgun (WGS) entry which is preliminary data.</text>
</comment>
<dbReference type="InterPro" id="IPR013096">
    <property type="entry name" value="Cupin_2"/>
</dbReference>
<dbReference type="SUPFAM" id="SSF51182">
    <property type="entry name" value="RmlC-like cupins"/>
    <property type="match status" value="1"/>
</dbReference>